<sequence length="292" mass="33275">MCASLKKSKPKMTVEKVQKAIALLEAINPENEYAYEKAVLAYLTIGGLPVLQYEIPEKSVFFRTRTHETDDFFPLISDIAITPNQFVKSFARCNRPNQSKFYCSENRPTSFAELVEYWSDTKDFGDKVFVTIGRWKLKKPLIGIIITTPDKENRVSEYDKEHGAVMETFLEQTDSEKRGATILFYRFLFDKFRKSAKNDPKTYIITTAYCNVALAHSQGKVDGIYYPSVPFGGQGINFAINSDYVLGNNLELTHILRNELTVSENDNGKYGFTETGKVEAKGFDVENNLIIW</sequence>
<reference evidence="1 2" key="1">
    <citation type="journal article" date="2020" name="Microbiol. Res.">
        <title>Flavobacterium pokkalii sp. nov., a novel plant growth promoting native rhizobacteria isolated from pokkali rice grown in coastal saline affected agricultural regions of southern India, Kerala.</title>
        <authorList>
            <person name="Menon R.R."/>
            <person name="Kumari S."/>
            <person name="Viver T."/>
            <person name="Rameshkumar N."/>
        </authorList>
    </citation>
    <scope>NUCLEOTIDE SEQUENCE [LARGE SCALE GENOMIC DNA]</scope>
    <source>
        <strain evidence="1 2">L1I52</strain>
    </source>
</reference>
<evidence type="ECO:0008006" key="3">
    <source>
        <dbReference type="Google" id="ProtNLM"/>
    </source>
</evidence>
<evidence type="ECO:0000313" key="2">
    <source>
        <dbReference type="Proteomes" id="UP000661715"/>
    </source>
</evidence>
<comment type="caution">
    <text evidence="1">The sequence shown here is derived from an EMBL/GenBank/DDBJ whole genome shotgun (WGS) entry which is preliminary data.</text>
</comment>
<protein>
    <recommendedName>
        <fullName evidence="3">RES domain-containing protein</fullName>
    </recommendedName>
</protein>
<dbReference type="EMBL" id="NASZ01000004">
    <property type="protein sequence ID" value="MBD0724463.1"/>
    <property type="molecule type" value="Genomic_DNA"/>
</dbReference>
<keyword evidence="2" id="KW-1185">Reference proteome</keyword>
<proteinExistence type="predicted"/>
<accession>A0ABR7UR36</accession>
<gene>
    <name evidence="1" type="ORF">B6A10_04655</name>
</gene>
<evidence type="ECO:0000313" key="1">
    <source>
        <dbReference type="EMBL" id="MBD0724463.1"/>
    </source>
</evidence>
<name>A0ABR7UR36_9FLAO</name>
<organism evidence="1 2">
    <name type="scientific">Flavobacterium pokkalii</name>
    <dbReference type="NCBI Taxonomy" id="1940408"/>
    <lineage>
        <taxon>Bacteria</taxon>
        <taxon>Pseudomonadati</taxon>
        <taxon>Bacteroidota</taxon>
        <taxon>Flavobacteriia</taxon>
        <taxon>Flavobacteriales</taxon>
        <taxon>Flavobacteriaceae</taxon>
        <taxon>Flavobacterium</taxon>
    </lineage>
</organism>
<dbReference type="Proteomes" id="UP000661715">
    <property type="component" value="Unassembled WGS sequence"/>
</dbReference>